<feature type="domain" description="Reverse transcriptase" evidence="1">
    <location>
        <begin position="80"/>
        <end position="334"/>
    </location>
</feature>
<organism evidence="2 3">
    <name type="scientific">Andreesenia angusta</name>
    <dbReference type="NCBI Taxonomy" id="39480"/>
    <lineage>
        <taxon>Bacteria</taxon>
        <taxon>Bacillati</taxon>
        <taxon>Bacillota</taxon>
        <taxon>Tissierellia</taxon>
        <taxon>Tissierellales</taxon>
        <taxon>Gottschalkiaceae</taxon>
        <taxon>Andreesenia</taxon>
    </lineage>
</organism>
<proteinExistence type="predicted"/>
<dbReference type="Pfam" id="PF00078">
    <property type="entry name" value="RVT_1"/>
    <property type="match status" value="1"/>
</dbReference>
<dbReference type="CDD" id="cd00085">
    <property type="entry name" value="HNHc"/>
    <property type="match status" value="1"/>
</dbReference>
<name>A0A1S1V3D5_9FIRM</name>
<dbReference type="PROSITE" id="PS50878">
    <property type="entry name" value="RT_POL"/>
    <property type="match status" value="1"/>
</dbReference>
<dbReference type="RefSeq" id="WP_071064796.1">
    <property type="nucleotide sequence ID" value="NZ_MKIE01000022.1"/>
</dbReference>
<dbReference type="SMART" id="SM00507">
    <property type="entry name" value="HNHc"/>
    <property type="match status" value="1"/>
</dbReference>
<comment type="caution">
    <text evidence="2">The sequence shown here is derived from an EMBL/GenBank/DDBJ whole genome shotgun (WGS) entry which is preliminary data.</text>
</comment>
<dbReference type="Gene3D" id="1.10.30.50">
    <property type="match status" value="1"/>
</dbReference>
<dbReference type="Proteomes" id="UP000180254">
    <property type="component" value="Unassembled WGS sequence"/>
</dbReference>
<dbReference type="Pfam" id="PF01844">
    <property type="entry name" value="HNH"/>
    <property type="match status" value="1"/>
</dbReference>
<dbReference type="NCBIfam" id="TIGR04416">
    <property type="entry name" value="group_II_RT_mat"/>
    <property type="match status" value="1"/>
</dbReference>
<dbReference type="GO" id="GO:0008270">
    <property type="term" value="F:zinc ion binding"/>
    <property type="evidence" value="ECO:0007669"/>
    <property type="project" value="InterPro"/>
</dbReference>
<keyword evidence="3" id="KW-1185">Reference proteome</keyword>
<gene>
    <name evidence="2" type="primary">ltrA</name>
    <name evidence="2" type="ORF">EUAN_24140</name>
</gene>
<dbReference type="SUPFAM" id="SSF56672">
    <property type="entry name" value="DNA/RNA polymerases"/>
    <property type="match status" value="1"/>
</dbReference>
<dbReference type="EMBL" id="MKIE01000022">
    <property type="protein sequence ID" value="OHW61221.1"/>
    <property type="molecule type" value="Genomic_DNA"/>
</dbReference>
<dbReference type="InterPro" id="IPR003615">
    <property type="entry name" value="HNH_nuc"/>
</dbReference>
<dbReference type="CDD" id="cd01651">
    <property type="entry name" value="RT_G2_intron"/>
    <property type="match status" value="1"/>
</dbReference>
<sequence length="601" mass="70325">MSTALRYNEYYGMQKTFDWLYNRSRKRATDGLKLYEAIVSRENILLAYRNIKANTGSKTKGTDGLTISDYKIKDESEFLSEIRATLEDYKPDSIRRVEIPKSGGKTRPLGIPTMKDRLIQQMFKQVLEPICEARFHNHSYGFRPNRSAHHAMGRSQFLINMNGLHHVVDIDIKGFFDNVNHTKLLKQMYDIGVKDRRVLKIVGKMLKAPIKGEGVPKKGTPQGGILSPLLSNIVLNELDWWIGDQWESFNTRYKYKHQRSKLLQLKSRSNLKEMYIVRYADDFKIFTRSHQTAVKIYHAVKDYLRNNLKLEISTEKSQITNLRKKPSSFLGFKIKAVKKRNSYVANTFVADEKVEKIKTRLRELIRGIQKNSNAHTVTKYNIYVMGIKNYYKYATHINADFGKIAYQISKALFNRLKSIGKYEIPSNPNETYRKFNINKYRTYKVDGVYLHPVADVQTNHIMNYTQDICNYTEKGRQLVYKRLKPSVTKEINRLMKRVYMYNTVELSDNKLSVYSAQKGICPITGEFLYAEEVEIHHIKPRQYGGTDEFANLTAIHRDAHKLIHVIDKEAIDRYMKKLNLNVKQIERVNRYRRECNLTSID</sequence>
<evidence type="ECO:0000313" key="2">
    <source>
        <dbReference type="EMBL" id="OHW61221.1"/>
    </source>
</evidence>
<dbReference type="InterPro" id="IPR043502">
    <property type="entry name" value="DNA/RNA_pol_sf"/>
</dbReference>
<evidence type="ECO:0000313" key="3">
    <source>
        <dbReference type="Proteomes" id="UP000180254"/>
    </source>
</evidence>
<accession>A0A1S1V3D5</accession>
<dbReference type="PANTHER" id="PTHR34047:SF8">
    <property type="entry name" value="PROTEIN YKFC"/>
    <property type="match status" value="1"/>
</dbReference>
<dbReference type="InterPro" id="IPR002711">
    <property type="entry name" value="HNH"/>
</dbReference>
<protein>
    <submittedName>
        <fullName evidence="2">Group II intron-encoded protein LtrA</fullName>
    </submittedName>
</protein>
<dbReference type="GO" id="GO:0003676">
    <property type="term" value="F:nucleic acid binding"/>
    <property type="evidence" value="ECO:0007669"/>
    <property type="project" value="InterPro"/>
</dbReference>
<dbReference type="InterPro" id="IPR000477">
    <property type="entry name" value="RT_dom"/>
</dbReference>
<reference evidence="2 3" key="1">
    <citation type="submission" date="2016-09" db="EMBL/GenBank/DDBJ databases">
        <title>Genome sequence of Eubacterium angustum.</title>
        <authorList>
            <person name="Poehlein A."/>
            <person name="Daniel R."/>
        </authorList>
    </citation>
    <scope>NUCLEOTIDE SEQUENCE [LARGE SCALE GENOMIC DNA]</scope>
    <source>
        <strain evidence="2 3">DSM 1989</strain>
    </source>
</reference>
<dbReference type="InterPro" id="IPR030931">
    <property type="entry name" value="Group_II_RT_mat"/>
</dbReference>
<dbReference type="OrthoDB" id="9788687at2"/>
<dbReference type="AlphaFoldDB" id="A0A1S1V3D5"/>
<dbReference type="GO" id="GO:0004519">
    <property type="term" value="F:endonuclease activity"/>
    <property type="evidence" value="ECO:0007669"/>
    <property type="project" value="InterPro"/>
</dbReference>
<dbReference type="InterPro" id="IPR051083">
    <property type="entry name" value="GrpII_Intron_Splice-Mob/Def"/>
</dbReference>
<dbReference type="PANTHER" id="PTHR34047">
    <property type="entry name" value="NUCLEAR INTRON MATURASE 1, MITOCHONDRIAL-RELATED"/>
    <property type="match status" value="1"/>
</dbReference>
<evidence type="ECO:0000259" key="1">
    <source>
        <dbReference type="PROSITE" id="PS50878"/>
    </source>
</evidence>